<reference evidence="4" key="2">
    <citation type="journal article" date="2008" name="Nucleic Acids Res.">
        <title>The rice annotation project database (RAP-DB): 2008 update.</title>
        <authorList>
            <consortium name="The rice annotation project (RAP)"/>
        </authorList>
    </citation>
    <scope>GENOME REANNOTATION</scope>
    <source>
        <strain evidence="4">cv. Nipponbare</strain>
    </source>
</reference>
<accession>Q7XX04</accession>
<organism evidence="3 4">
    <name type="scientific">Oryza sativa subsp. japonica</name>
    <name type="common">Rice</name>
    <dbReference type="NCBI Taxonomy" id="39947"/>
    <lineage>
        <taxon>Eukaryota</taxon>
        <taxon>Viridiplantae</taxon>
        <taxon>Streptophyta</taxon>
        <taxon>Embryophyta</taxon>
        <taxon>Tracheophyta</taxon>
        <taxon>Spermatophyta</taxon>
        <taxon>Magnoliopsida</taxon>
        <taxon>Liliopsida</taxon>
        <taxon>Poales</taxon>
        <taxon>Poaceae</taxon>
        <taxon>BOP clade</taxon>
        <taxon>Oryzoideae</taxon>
        <taxon>Oryzeae</taxon>
        <taxon>Oryzinae</taxon>
        <taxon>Oryza</taxon>
        <taxon>Oryza sativa</taxon>
    </lineage>
</organism>
<protein>
    <submittedName>
        <fullName evidence="3">OSJNBa0079F16.9 protein</fullName>
    </submittedName>
</protein>
<evidence type="ECO:0000256" key="1">
    <source>
        <dbReference type="SAM" id="MobiDB-lite"/>
    </source>
</evidence>
<dbReference type="AlphaFoldDB" id="Q7XX04"/>
<dbReference type="EMBL" id="AL731614">
    <property type="protein sequence ID" value="CAD39826.3"/>
    <property type="molecule type" value="Genomic_DNA"/>
</dbReference>
<sequence length="108" mass="11998">MAGDELRRAARYCPRRRRLSGDVRQQRRGGRASLRSCESNGGDGKAWRRRKEQQWPRRRSKCGGELRVDSVSGALAIFGGNGGRDEDGDDLAMLMKETATDGDDRSDG</sequence>
<name>Q7XX04_ORYSJ</name>
<evidence type="ECO:0000313" key="4">
    <source>
        <dbReference type="Proteomes" id="UP000000763"/>
    </source>
</evidence>
<feature type="region of interest" description="Disordered" evidence="1">
    <location>
        <begin position="17"/>
        <end position="63"/>
    </location>
</feature>
<dbReference type="Proteomes" id="UP000000763">
    <property type="component" value="Chromosome 4"/>
</dbReference>
<dbReference type="InterPro" id="IPR008552">
    <property type="entry name" value="DUF834"/>
</dbReference>
<reference evidence="4" key="1">
    <citation type="journal article" date="2005" name="Nature">
        <title>The map-based sequence of the rice genome.</title>
        <authorList>
            <consortium name="International rice genome sequencing project (IRGSP)"/>
            <person name="Matsumoto T."/>
            <person name="Wu J."/>
            <person name="Kanamori H."/>
            <person name="Katayose Y."/>
            <person name="Fujisawa M."/>
            <person name="Namiki N."/>
            <person name="Mizuno H."/>
            <person name="Yamamoto K."/>
            <person name="Antonio B.A."/>
            <person name="Baba T."/>
            <person name="Sakata K."/>
            <person name="Nagamura Y."/>
            <person name="Aoki H."/>
            <person name="Arikawa K."/>
            <person name="Arita K."/>
            <person name="Bito T."/>
            <person name="Chiden Y."/>
            <person name="Fujitsuka N."/>
            <person name="Fukunaka R."/>
            <person name="Hamada M."/>
            <person name="Harada C."/>
            <person name="Hayashi A."/>
            <person name="Hijishita S."/>
            <person name="Honda M."/>
            <person name="Hosokawa S."/>
            <person name="Ichikawa Y."/>
            <person name="Idonuma A."/>
            <person name="Iijima M."/>
            <person name="Ikeda M."/>
            <person name="Ikeno M."/>
            <person name="Ito K."/>
            <person name="Ito S."/>
            <person name="Ito T."/>
            <person name="Ito Y."/>
            <person name="Ito Y."/>
            <person name="Iwabuchi A."/>
            <person name="Kamiya K."/>
            <person name="Karasawa W."/>
            <person name="Kurita K."/>
            <person name="Katagiri S."/>
            <person name="Kikuta A."/>
            <person name="Kobayashi H."/>
            <person name="Kobayashi N."/>
            <person name="Machita K."/>
            <person name="Maehara T."/>
            <person name="Masukawa M."/>
            <person name="Mizubayashi T."/>
            <person name="Mukai Y."/>
            <person name="Nagasaki H."/>
            <person name="Nagata Y."/>
            <person name="Naito S."/>
            <person name="Nakashima M."/>
            <person name="Nakama Y."/>
            <person name="Nakamichi Y."/>
            <person name="Nakamura M."/>
            <person name="Meguro A."/>
            <person name="Negishi M."/>
            <person name="Ohta I."/>
            <person name="Ohta T."/>
            <person name="Okamoto M."/>
            <person name="Ono N."/>
            <person name="Saji S."/>
            <person name="Sakaguchi M."/>
            <person name="Sakai K."/>
            <person name="Shibata M."/>
            <person name="Shimokawa T."/>
            <person name="Song J."/>
            <person name="Takazaki Y."/>
            <person name="Terasawa K."/>
            <person name="Tsugane M."/>
            <person name="Tsuji K."/>
            <person name="Ueda S."/>
            <person name="Waki K."/>
            <person name="Yamagata H."/>
            <person name="Yamamoto M."/>
            <person name="Yamamoto S."/>
            <person name="Yamane H."/>
            <person name="Yoshiki S."/>
            <person name="Yoshihara R."/>
            <person name="Yukawa K."/>
            <person name="Zhong H."/>
            <person name="Yano M."/>
            <person name="Yuan Q."/>
            <person name="Ouyang S."/>
            <person name="Liu J."/>
            <person name="Jones K.M."/>
            <person name="Gansberger K."/>
            <person name="Moffat K."/>
            <person name="Hill J."/>
            <person name="Bera J."/>
            <person name="Fadrosh D."/>
            <person name="Jin S."/>
            <person name="Johri S."/>
            <person name="Kim M."/>
            <person name="Overton L."/>
            <person name="Reardon M."/>
            <person name="Tsitrin T."/>
            <person name="Vuong H."/>
            <person name="Weaver B."/>
            <person name="Ciecko A."/>
            <person name="Tallon L."/>
            <person name="Jackson J."/>
            <person name="Pai G."/>
            <person name="Aken S.V."/>
            <person name="Utterback T."/>
            <person name="Reidmuller S."/>
            <person name="Feldblyum T."/>
            <person name="Hsiao J."/>
            <person name="Zismann V."/>
            <person name="Iobst S."/>
            <person name="de Vazeille A.R."/>
            <person name="Buell C.R."/>
            <person name="Ying K."/>
            <person name="Li Y."/>
            <person name="Lu T."/>
            <person name="Huang Y."/>
            <person name="Zhao Q."/>
            <person name="Feng Q."/>
            <person name="Zhang L."/>
            <person name="Zhu J."/>
            <person name="Weng Q."/>
            <person name="Mu J."/>
            <person name="Lu Y."/>
            <person name="Fan D."/>
            <person name="Liu Y."/>
            <person name="Guan J."/>
            <person name="Zhang Y."/>
            <person name="Yu S."/>
            <person name="Liu X."/>
            <person name="Zhang Y."/>
            <person name="Hong G."/>
            <person name="Han B."/>
            <person name="Choisne N."/>
            <person name="Demange N."/>
            <person name="Orjeda G."/>
            <person name="Samain S."/>
            <person name="Cattolico L."/>
            <person name="Pelletier E."/>
            <person name="Couloux A."/>
            <person name="Segurens B."/>
            <person name="Wincker P."/>
            <person name="D'Hont A."/>
            <person name="Scarpelli C."/>
            <person name="Weissenbach J."/>
            <person name="Salanoubat M."/>
            <person name="Quetier F."/>
            <person name="Yu Y."/>
            <person name="Kim H.R."/>
            <person name="Rambo T."/>
            <person name="Currie J."/>
            <person name="Collura K."/>
            <person name="Luo M."/>
            <person name="Yang T."/>
            <person name="Ammiraju J.S.S."/>
            <person name="Engler F."/>
            <person name="Soderlund C."/>
            <person name="Wing R.A."/>
            <person name="Palmer L.E."/>
            <person name="de la Bastide M."/>
            <person name="Spiegel L."/>
            <person name="Nascimento L."/>
            <person name="Zutavern T."/>
            <person name="O'Shaughnessy A."/>
            <person name="Dike S."/>
            <person name="Dedhia N."/>
            <person name="Preston R."/>
            <person name="Balija V."/>
            <person name="McCombie W.R."/>
            <person name="Chow T."/>
            <person name="Chen H."/>
            <person name="Chung M."/>
            <person name="Chen C."/>
            <person name="Shaw J."/>
            <person name="Wu H."/>
            <person name="Hsiao K."/>
            <person name="Chao Y."/>
            <person name="Chu M."/>
            <person name="Cheng C."/>
            <person name="Hour A."/>
            <person name="Lee P."/>
            <person name="Lin S."/>
            <person name="Lin Y."/>
            <person name="Liou J."/>
            <person name="Liu S."/>
            <person name="Hsing Y."/>
            <person name="Raghuvanshi S."/>
            <person name="Mohanty A."/>
            <person name="Bharti A.K."/>
            <person name="Gaur A."/>
            <person name="Gupta V."/>
            <person name="Kumar D."/>
            <person name="Ravi V."/>
            <person name="Vij S."/>
            <person name="Kapur A."/>
            <person name="Khurana P."/>
            <person name="Khurana P."/>
            <person name="Khurana J.P."/>
            <person name="Tyagi A.K."/>
            <person name="Gaikwad K."/>
            <person name="Singh A."/>
            <person name="Dalal V."/>
            <person name="Srivastava S."/>
            <person name="Dixit A."/>
            <person name="Pal A.K."/>
            <person name="Ghazi I.A."/>
            <person name="Yadav M."/>
            <person name="Pandit A."/>
            <person name="Bhargava A."/>
            <person name="Sureshbabu K."/>
            <person name="Batra K."/>
            <person name="Sharma T.R."/>
            <person name="Mohapatra T."/>
            <person name="Singh N.K."/>
            <person name="Messing J."/>
            <person name="Nelson A.B."/>
            <person name="Fuks G."/>
            <person name="Kavchok S."/>
            <person name="Keizer G."/>
            <person name="Linton E."/>
            <person name="Llaca V."/>
            <person name="Song R."/>
            <person name="Tanyolac B."/>
            <person name="Young S."/>
            <person name="Ho-Il K."/>
            <person name="Hahn J.H."/>
            <person name="Sangsakoo G."/>
            <person name="Vanavichit A."/>
            <person name="de Mattos Luiz.A.T."/>
            <person name="Zimmer P.D."/>
            <person name="Malone G."/>
            <person name="Dellagostin O."/>
            <person name="de Oliveira A.C."/>
            <person name="Bevan M."/>
            <person name="Bancroft I."/>
            <person name="Minx P."/>
            <person name="Cordum H."/>
            <person name="Wilson R."/>
            <person name="Cheng Z."/>
            <person name="Jin W."/>
            <person name="Jiang J."/>
            <person name="Leong S.A."/>
            <person name="Iwama H."/>
            <person name="Gojobori T."/>
            <person name="Itoh T."/>
            <person name="Niimura Y."/>
            <person name="Fujii Y."/>
            <person name="Habara T."/>
            <person name="Sakai H."/>
            <person name="Sato Y."/>
            <person name="Wilson G."/>
            <person name="Kumar K."/>
            <person name="McCouch S."/>
            <person name="Juretic N."/>
            <person name="Hoen D."/>
            <person name="Wright S."/>
            <person name="Bruskiewich R."/>
            <person name="Bureau T."/>
            <person name="Miyao A."/>
            <person name="Hirochika H."/>
            <person name="Nishikawa T."/>
            <person name="Kadowaki K."/>
            <person name="Sugiura M."/>
            <person name="Burr B."/>
            <person name="Sasaki T."/>
        </authorList>
    </citation>
    <scope>NUCLEOTIDE SEQUENCE [LARGE SCALE GENOMIC DNA]</scope>
    <source>
        <strain evidence="4">cv. Nipponbare</strain>
    </source>
</reference>
<feature type="compositionally biased region" description="Basic residues" evidence="1">
    <location>
        <begin position="47"/>
        <end position="61"/>
    </location>
</feature>
<gene>
    <name evidence="3" type="primary">OSJNBa0079F16.9</name>
</gene>
<proteinExistence type="predicted"/>
<evidence type="ECO:0000259" key="2">
    <source>
        <dbReference type="Pfam" id="PF05754"/>
    </source>
</evidence>
<feature type="domain" description="DUF834" evidence="2">
    <location>
        <begin position="57"/>
        <end position="108"/>
    </location>
</feature>
<evidence type="ECO:0000313" key="3">
    <source>
        <dbReference type="EMBL" id="CAD39826.3"/>
    </source>
</evidence>
<dbReference type="Pfam" id="PF05754">
    <property type="entry name" value="DUF834"/>
    <property type="match status" value="1"/>
</dbReference>